<proteinExistence type="predicted"/>
<evidence type="ECO:0000313" key="2">
    <source>
        <dbReference type="Proteomes" id="UP000247555"/>
    </source>
</evidence>
<organism evidence="1 2">
    <name type="scientific">Rivihabitans pingtungensis</name>
    <dbReference type="NCBI Taxonomy" id="1054498"/>
    <lineage>
        <taxon>Bacteria</taxon>
        <taxon>Pseudomonadati</taxon>
        <taxon>Pseudomonadota</taxon>
        <taxon>Betaproteobacteria</taxon>
        <taxon>Neisseriales</taxon>
        <taxon>Aquaspirillaceae</taxon>
        <taxon>Rivihabitans</taxon>
    </lineage>
</organism>
<reference evidence="1 2" key="1">
    <citation type="submission" date="2018-05" db="EMBL/GenBank/DDBJ databases">
        <title>Genomic Encyclopedia of Type Strains, Phase IV (KMG-IV): sequencing the most valuable type-strain genomes for metagenomic binning, comparative biology and taxonomic classification.</title>
        <authorList>
            <person name="Goeker M."/>
        </authorList>
    </citation>
    <scope>NUCLEOTIDE SEQUENCE [LARGE SCALE GENOMIC DNA]</scope>
    <source>
        <strain evidence="1 2">DSM 29661</strain>
    </source>
</reference>
<sequence>MRQQGHGARILNFSSNRNCHDKWMDYTAKVHRQNE</sequence>
<protein>
    <submittedName>
        <fullName evidence="1">Uncharacterized protein</fullName>
    </submittedName>
</protein>
<dbReference type="AlphaFoldDB" id="A0A318KTV4"/>
<gene>
    <name evidence="1" type="ORF">DFR34_102143</name>
</gene>
<accession>A0A318KTV4</accession>
<dbReference type="Proteomes" id="UP000247555">
    <property type="component" value="Unassembled WGS sequence"/>
</dbReference>
<dbReference type="EMBL" id="QJKI01000002">
    <property type="protein sequence ID" value="PXX81304.1"/>
    <property type="molecule type" value="Genomic_DNA"/>
</dbReference>
<comment type="caution">
    <text evidence="1">The sequence shown here is derived from an EMBL/GenBank/DDBJ whole genome shotgun (WGS) entry which is preliminary data.</text>
</comment>
<name>A0A318KTV4_9NEIS</name>
<keyword evidence="2" id="KW-1185">Reference proteome</keyword>
<evidence type="ECO:0000313" key="1">
    <source>
        <dbReference type="EMBL" id="PXX81304.1"/>
    </source>
</evidence>